<proteinExistence type="predicted"/>
<evidence type="ECO:0000256" key="8">
    <source>
        <dbReference type="SAM" id="MobiDB-lite"/>
    </source>
</evidence>
<feature type="compositionally biased region" description="Basic and acidic residues" evidence="8">
    <location>
        <begin position="816"/>
        <end position="850"/>
    </location>
</feature>
<feature type="region of interest" description="Disordered" evidence="8">
    <location>
        <begin position="795"/>
        <end position="894"/>
    </location>
</feature>
<dbReference type="GO" id="GO:0017056">
    <property type="term" value="F:structural constituent of nuclear pore"/>
    <property type="evidence" value="ECO:0007669"/>
    <property type="project" value="InterPro"/>
</dbReference>
<evidence type="ECO:0000256" key="6">
    <source>
        <dbReference type="ARBA" id="ARBA00023132"/>
    </source>
</evidence>
<feature type="compositionally biased region" description="Acidic residues" evidence="8">
    <location>
        <begin position="799"/>
        <end position="815"/>
    </location>
</feature>
<dbReference type="InterPro" id="IPR036322">
    <property type="entry name" value="WD40_repeat_dom_sf"/>
</dbReference>
<dbReference type="AlphaFoldDB" id="A0AA43TUZ0"/>
<feature type="region of interest" description="Disordered" evidence="8">
    <location>
        <begin position="731"/>
        <end position="752"/>
    </location>
</feature>
<evidence type="ECO:0000256" key="5">
    <source>
        <dbReference type="ARBA" id="ARBA00023010"/>
    </source>
</evidence>
<dbReference type="GO" id="GO:0000056">
    <property type="term" value="P:ribosomal small subunit export from nucleus"/>
    <property type="evidence" value="ECO:0007669"/>
    <property type="project" value="InterPro"/>
</dbReference>
<dbReference type="GO" id="GO:0005643">
    <property type="term" value="C:nuclear pore"/>
    <property type="evidence" value="ECO:0007669"/>
    <property type="project" value="UniProtKB-SubCell"/>
</dbReference>
<dbReference type="PANTHER" id="PTHR13257">
    <property type="entry name" value="NUCLEOPORIN NUP84-RELATED"/>
    <property type="match status" value="1"/>
</dbReference>
<keyword evidence="7" id="KW-0539">Nucleus</keyword>
<keyword evidence="3" id="KW-0509">mRNA transport</keyword>
<feature type="compositionally biased region" description="Polar residues" evidence="8">
    <location>
        <begin position="851"/>
        <end position="875"/>
    </location>
</feature>
<reference evidence="9" key="1">
    <citation type="journal article" date="2023" name="Genome Biol. Evol.">
        <title>First Whole Genome Sequence and Flow Cytometry Genome Size Data for the Lichen-Forming Fungus Ramalina farinacea (Ascomycota).</title>
        <authorList>
            <person name="Llewellyn T."/>
            <person name="Mian S."/>
            <person name="Hill R."/>
            <person name="Leitch I.J."/>
            <person name="Gaya E."/>
        </authorList>
    </citation>
    <scope>NUCLEOTIDE SEQUENCE</scope>
    <source>
        <strain evidence="9">LIQ254RAFAR</strain>
    </source>
</reference>
<feature type="compositionally biased region" description="Acidic residues" evidence="8">
    <location>
        <begin position="411"/>
        <end position="429"/>
    </location>
</feature>
<dbReference type="SUPFAM" id="SSF50978">
    <property type="entry name" value="WD40 repeat-like"/>
    <property type="match status" value="1"/>
</dbReference>
<name>A0AA43TUZ0_9LECA</name>
<evidence type="ECO:0000256" key="7">
    <source>
        <dbReference type="ARBA" id="ARBA00023242"/>
    </source>
</evidence>
<organism evidence="9 10">
    <name type="scientific">Ramalina farinacea</name>
    <dbReference type="NCBI Taxonomy" id="258253"/>
    <lineage>
        <taxon>Eukaryota</taxon>
        <taxon>Fungi</taxon>
        <taxon>Dikarya</taxon>
        <taxon>Ascomycota</taxon>
        <taxon>Pezizomycotina</taxon>
        <taxon>Lecanoromycetes</taxon>
        <taxon>OSLEUM clade</taxon>
        <taxon>Lecanoromycetidae</taxon>
        <taxon>Lecanorales</taxon>
        <taxon>Lecanorineae</taxon>
        <taxon>Ramalinaceae</taxon>
        <taxon>Ramalina</taxon>
    </lineage>
</organism>
<comment type="subcellular location">
    <subcellularLocation>
        <location evidence="1">Nucleus</location>
        <location evidence="1">Nuclear pore complex</location>
    </subcellularLocation>
</comment>
<dbReference type="EMBL" id="JAPUFD010000008">
    <property type="protein sequence ID" value="MDI1489033.1"/>
    <property type="molecule type" value="Genomic_DNA"/>
</dbReference>
<dbReference type="GO" id="GO:0006406">
    <property type="term" value="P:mRNA export from nucleus"/>
    <property type="evidence" value="ECO:0007669"/>
    <property type="project" value="TreeGrafter"/>
</dbReference>
<sequence length="894" mass="99675">MPKIISYTPPWLSRPSPGFQLFNTGAQSLNANSNVRGSSSHQEEYLGPNRTIAHRGSEVFVVVGKQIRWADLPSLKDEWQAVEETPSKKPAAKGAGFMLGNHSVEAPENEDGSYRILKASIGEPIRQLCISPNERLMAIVTSHTVHIAILPQSELLNASHNREPLKLKTYIIGPTTHVLKQPSVASVLWHPLGENGNCLVTITADAVVRLWEFSTENRWSADSPALAVDLKKLLVASSEQDDVAPNRSTKNKVFTSDAVGMDAASACFGGAGYEDEAPWSAMTLYVAMKEGDIYALCPFLPSRWQPTATILPSLATTIVEKQTMNEDEEEMTLFHKRQCEDQLRWVNELDGQEPIGSNAVEESDIVQTYRRPSGLKAIPRLQGPFQVLTEDSGEILELSDIHIVAGQLDSESADDDDDSEADSDEEPEKDEGLPCSLICLSTVQGCVYICIDLEGVEAQWLPRKPQPTSPPPPIESPLVLLEALETMKPKDAKPSEWPTFSQDAESPYSLFITHSQGVYYLSFSPWLANLRKELLNDDTSGTKFRIDILRNNISTLRERILSFSTSIPSSLLKDQAIPPACATIQDSDLGYFLLTSHADQPYAATLDKPYLPPSPDLNPDLSDEYQVLPELNPPSYPAYQPPNAFYATSSLPRFIDTNVEPRHRRIMKEEQLRMSNATLDVMTEAHRVLSRETDALQTAAADLFRRCETLCEVLRNQVMNAGEVAERVDDIVGEDGNGGPGQRVEDRMQRMGERQEELVERFERLRKRMKMVEGKELSVREKEWKEEVGGVKKRILGSEDVDNEDADDADEDERDGPERDPRATDDSAAEHLKRFQDVQRLAKDLLEQTKELTSSDSRPTSRESNQPGTNSSDAVPSSLRRKKVLEVKKMLAKE</sequence>
<gene>
    <name evidence="9" type="ORF">OHK93_008310</name>
</gene>
<protein>
    <submittedName>
        <fullName evidence="9">Uncharacterized protein</fullName>
    </submittedName>
</protein>
<keyword evidence="6" id="KW-0906">Nuclear pore complex</keyword>
<keyword evidence="2" id="KW-0813">Transport</keyword>
<dbReference type="Proteomes" id="UP001161017">
    <property type="component" value="Unassembled WGS sequence"/>
</dbReference>
<evidence type="ECO:0000256" key="2">
    <source>
        <dbReference type="ARBA" id="ARBA00022448"/>
    </source>
</evidence>
<keyword evidence="10" id="KW-1185">Reference proteome</keyword>
<accession>A0AA43TUZ0</accession>
<feature type="region of interest" description="Disordered" evidence="8">
    <location>
        <begin position="409"/>
        <end position="431"/>
    </location>
</feature>
<evidence type="ECO:0000256" key="3">
    <source>
        <dbReference type="ARBA" id="ARBA00022816"/>
    </source>
</evidence>
<evidence type="ECO:0000313" key="10">
    <source>
        <dbReference type="Proteomes" id="UP001161017"/>
    </source>
</evidence>
<feature type="compositionally biased region" description="Basic and acidic residues" evidence="8">
    <location>
        <begin position="884"/>
        <end position="894"/>
    </location>
</feature>
<dbReference type="InterPro" id="IPR037700">
    <property type="entry name" value="NUP88/NUP82"/>
</dbReference>
<comment type="caution">
    <text evidence="9">The sequence shown here is derived from an EMBL/GenBank/DDBJ whole genome shotgun (WGS) entry which is preliminary data.</text>
</comment>
<feature type="compositionally biased region" description="Basic and acidic residues" evidence="8">
    <location>
        <begin position="743"/>
        <end position="752"/>
    </location>
</feature>
<evidence type="ECO:0000256" key="4">
    <source>
        <dbReference type="ARBA" id="ARBA00022927"/>
    </source>
</evidence>
<keyword evidence="4" id="KW-0653">Protein transport</keyword>
<keyword evidence="5" id="KW-0811">Translocation</keyword>
<dbReference type="GO" id="GO:0000055">
    <property type="term" value="P:ribosomal large subunit export from nucleus"/>
    <property type="evidence" value="ECO:0007669"/>
    <property type="project" value="InterPro"/>
</dbReference>
<dbReference type="GO" id="GO:0006606">
    <property type="term" value="P:protein import into nucleus"/>
    <property type="evidence" value="ECO:0007669"/>
    <property type="project" value="TreeGrafter"/>
</dbReference>
<evidence type="ECO:0000256" key="1">
    <source>
        <dbReference type="ARBA" id="ARBA00004567"/>
    </source>
</evidence>
<dbReference type="PANTHER" id="PTHR13257:SF0">
    <property type="entry name" value="NUCLEAR PORE COMPLEX PROTEIN NUP88"/>
    <property type="match status" value="1"/>
</dbReference>
<evidence type="ECO:0000313" key="9">
    <source>
        <dbReference type="EMBL" id="MDI1489033.1"/>
    </source>
</evidence>